<organism evidence="1 2">
    <name type="scientific">Malus domestica</name>
    <name type="common">Apple</name>
    <name type="synonym">Pyrus malus</name>
    <dbReference type="NCBI Taxonomy" id="3750"/>
    <lineage>
        <taxon>Eukaryota</taxon>
        <taxon>Viridiplantae</taxon>
        <taxon>Streptophyta</taxon>
        <taxon>Embryophyta</taxon>
        <taxon>Tracheophyta</taxon>
        <taxon>Spermatophyta</taxon>
        <taxon>Magnoliopsida</taxon>
        <taxon>eudicotyledons</taxon>
        <taxon>Gunneridae</taxon>
        <taxon>Pentapetalae</taxon>
        <taxon>rosids</taxon>
        <taxon>fabids</taxon>
        <taxon>Rosales</taxon>
        <taxon>Rosaceae</taxon>
        <taxon>Amygdaloideae</taxon>
        <taxon>Maleae</taxon>
        <taxon>Malus</taxon>
    </lineage>
</organism>
<evidence type="ECO:0000313" key="2">
    <source>
        <dbReference type="Proteomes" id="UP000290289"/>
    </source>
</evidence>
<keyword evidence="2" id="KW-1185">Reference proteome</keyword>
<gene>
    <name evidence="1" type="ORF">DVH24_005976</name>
</gene>
<sequence length="146" mass="16958">MVANSNQSSFMVVICKDIQNLTTSYASARFRKERLLRSVPSALHPGACSTRSWKEKSASFCLVLGYEIVTFSSGWTREPPYQQLKAFVSMVNLQYFSADRKMIKKRWNSCVLYLVLEQLHKFKKTIESSSCSYHFLHCFFHQTHIL</sequence>
<protein>
    <submittedName>
        <fullName evidence="1">Uncharacterized protein</fullName>
    </submittedName>
</protein>
<comment type="caution">
    <text evidence="1">The sequence shown here is derived from an EMBL/GenBank/DDBJ whole genome shotgun (WGS) entry which is preliminary data.</text>
</comment>
<accession>A0A498IR33</accession>
<dbReference type="Proteomes" id="UP000290289">
    <property type="component" value="Chromosome 11"/>
</dbReference>
<proteinExistence type="predicted"/>
<evidence type="ECO:0000313" key="1">
    <source>
        <dbReference type="EMBL" id="RXH83723.1"/>
    </source>
</evidence>
<dbReference type="AlphaFoldDB" id="A0A498IR33"/>
<dbReference type="EMBL" id="RDQH01000337">
    <property type="protein sequence ID" value="RXH83723.1"/>
    <property type="molecule type" value="Genomic_DNA"/>
</dbReference>
<reference evidence="1 2" key="1">
    <citation type="submission" date="2018-10" db="EMBL/GenBank/DDBJ databases">
        <title>A high-quality apple genome assembly.</title>
        <authorList>
            <person name="Hu J."/>
        </authorList>
    </citation>
    <scope>NUCLEOTIDE SEQUENCE [LARGE SCALE GENOMIC DNA]</scope>
    <source>
        <strain evidence="2">cv. HFTH1</strain>
        <tissue evidence="1">Young leaf</tissue>
    </source>
</reference>
<name>A0A498IR33_MALDO</name>